<dbReference type="AlphaFoldDB" id="A0A1C3V9I2"/>
<dbReference type="STRING" id="52131.GA0061100_10519"/>
<dbReference type="CDD" id="cd06261">
    <property type="entry name" value="TM_PBP2"/>
    <property type="match status" value="1"/>
</dbReference>
<dbReference type="GO" id="GO:0055085">
    <property type="term" value="P:transmembrane transport"/>
    <property type="evidence" value="ECO:0007669"/>
    <property type="project" value="InterPro"/>
</dbReference>
<keyword evidence="7 11" id="KW-0812">Transmembrane</keyword>
<sequence>MSGHGNIAGRIILFVLLCIAVIWAFFPIVFMISSSFKPGGLIWAYPPKLIAEPTVSNYQNIANLFPRFWGSLFNSIIVTILATVLTLTMAITSAFVFSRLRQPWLKIPAFLMIFVRMFPSIIVVIPLYPVFNELGWLDTITPLVLCGAAFAVSMATLLIKTFVDDIPVELEEAAMIDGCSRAGAFARITLPLLRPAIAAVSLVVAIGSWNEYLFPLVFTSNDARTAPVIIAIAMSNEDGVAWGGVMAMATVYLAPPLLLVLMLHKQITNVMTMGAVKG</sequence>
<feature type="transmembrane region" description="Helical" evidence="11">
    <location>
        <begin position="12"/>
        <end position="33"/>
    </location>
</feature>
<dbReference type="OrthoDB" id="9815445at2"/>
<evidence type="ECO:0000256" key="5">
    <source>
        <dbReference type="ARBA" id="ARBA00022475"/>
    </source>
</evidence>
<comment type="subcellular location">
    <subcellularLocation>
        <location evidence="2 11">Cell membrane</location>
        <topology evidence="2 11">Multi-pass membrane protein</topology>
    </subcellularLocation>
</comment>
<dbReference type="InterPro" id="IPR000515">
    <property type="entry name" value="MetI-like"/>
</dbReference>
<dbReference type="SUPFAM" id="SSF161098">
    <property type="entry name" value="MetI-like"/>
    <property type="match status" value="1"/>
</dbReference>
<dbReference type="GO" id="GO:0005886">
    <property type="term" value="C:plasma membrane"/>
    <property type="evidence" value="ECO:0007669"/>
    <property type="project" value="UniProtKB-SubCell"/>
</dbReference>
<keyword evidence="5" id="KW-1003">Cell membrane</keyword>
<feature type="transmembrane region" description="Helical" evidence="11">
    <location>
        <begin position="72"/>
        <end position="97"/>
    </location>
</feature>
<dbReference type="Pfam" id="PF00528">
    <property type="entry name" value="BPD_transp_1"/>
    <property type="match status" value="1"/>
</dbReference>
<keyword evidence="6 13" id="KW-0762">Sugar transport</keyword>
<evidence type="ECO:0000313" key="14">
    <source>
        <dbReference type="Proteomes" id="UP000186228"/>
    </source>
</evidence>
<keyword evidence="9 11" id="KW-0472">Membrane</keyword>
<dbReference type="EMBL" id="FMAC01000005">
    <property type="protein sequence ID" value="SCB24224.1"/>
    <property type="molecule type" value="Genomic_DNA"/>
</dbReference>
<keyword evidence="8 11" id="KW-1133">Transmembrane helix</keyword>
<dbReference type="InterPro" id="IPR050901">
    <property type="entry name" value="BP-dep_ABC_trans_perm"/>
</dbReference>
<evidence type="ECO:0000256" key="1">
    <source>
        <dbReference type="ARBA" id="ARBA00002264"/>
    </source>
</evidence>
<evidence type="ECO:0000256" key="3">
    <source>
        <dbReference type="ARBA" id="ARBA00009047"/>
    </source>
</evidence>
<dbReference type="PANTHER" id="PTHR32243:SF50">
    <property type="entry name" value="MALTOSE_MALTODEXTRIN TRANSPORT SYSTEM PERMEASE PROTEIN MALG"/>
    <property type="match status" value="1"/>
</dbReference>
<dbReference type="RefSeq" id="WP_075853848.1">
    <property type="nucleotide sequence ID" value="NZ_FMAC01000005.1"/>
</dbReference>
<feature type="domain" description="ABC transmembrane type-1" evidence="12">
    <location>
        <begin position="72"/>
        <end position="263"/>
    </location>
</feature>
<evidence type="ECO:0000256" key="11">
    <source>
        <dbReference type="RuleBase" id="RU363032"/>
    </source>
</evidence>
<keyword evidence="4 11" id="KW-0813">Transport</keyword>
<name>A0A1C3V9I2_9HYPH</name>
<dbReference type="Gene3D" id="1.10.3720.10">
    <property type="entry name" value="MetI-like"/>
    <property type="match status" value="1"/>
</dbReference>
<proteinExistence type="inferred from homology"/>
<organism evidence="13 14">
    <name type="scientific">Rhizobium hainanense</name>
    <dbReference type="NCBI Taxonomy" id="52131"/>
    <lineage>
        <taxon>Bacteria</taxon>
        <taxon>Pseudomonadati</taxon>
        <taxon>Pseudomonadota</taxon>
        <taxon>Alphaproteobacteria</taxon>
        <taxon>Hyphomicrobiales</taxon>
        <taxon>Rhizobiaceae</taxon>
        <taxon>Rhizobium/Agrobacterium group</taxon>
        <taxon>Rhizobium</taxon>
    </lineage>
</organism>
<evidence type="ECO:0000256" key="8">
    <source>
        <dbReference type="ARBA" id="ARBA00022989"/>
    </source>
</evidence>
<evidence type="ECO:0000256" key="2">
    <source>
        <dbReference type="ARBA" id="ARBA00004651"/>
    </source>
</evidence>
<comment type="similarity">
    <text evidence="3">Belongs to the binding-protein-dependent transport system permease family. MalFG subfamily.</text>
</comment>
<feature type="transmembrane region" description="Helical" evidence="11">
    <location>
        <begin position="240"/>
        <end position="263"/>
    </location>
</feature>
<gene>
    <name evidence="13" type="ORF">GA0061100_10519</name>
</gene>
<dbReference type="PANTHER" id="PTHR32243">
    <property type="entry name" value="MALTOSE TRANSPORT SYSTEM PERMEASE-RELATED"/>
    <property type="match status" value="1"/>
</dbReference>
<feature type="transmembrane region" description="Helical" evidence="11">
    <location>
        <begin position="109"/>
        <end position="128"/>
    </location>
</feature>
<evidence type="ECO:0000256" key="6">
    <source>
        <dbReference type="ARBA" id="ARBA00022597"/>
    </source>
</evidence>
<accession>A0A1C3V9I2</accession>
<comment type="function">
    <text evidence="1">Part of the ABC transporter complex MalEFGK involved in maltose/maltodextrin import. Probably responsible for the translocation of the substrate across the membrane.</text>
</comment>
<dbReference type="Proteomes" id="UP000186228">
    <property type="component" value="Unassembled WGS sequence"/>
</dbReference>
<evidence type="ECO:0000256" key="4">
    <source>
        <dbReference type="ARBA" id="ARBA00022448"/>
    </source>
</evidence>
<keyword evidence="14" id="KW-1185">Reference proteome</keyword>
<reference evidence="14" key="1">
    <citation type="submission" date="2016-08" db="EMBL/GenBank/DDBJ databases">
        <authorList>
            <person name="Varghese N."/>
            <person name="Submissions Spin"/>
        </authorList>
    </citation>
    <scope>NUCLEOTIDE SEQUENCE [LARGE SCALE GENOMIC DNA]</scope>
    <source>
        <strain evidence="14">CCBAU 57015</strain>
    </source>
</reference>
<evidence type="ECO:0000256" key="10">
    <source>
        <dbReference type="ARBA" id="ARBA00041109"/>
    </source>
</evidence>
<dbReference type="InterPro" id="IPR035906">
    <property type="entry name" value="MetI-like_sf"/>
</dbReference>
<evidence type="ECO:0000259" key="12">
    <source>
        <dbReference type="PROSITE" id="PS50928"/>
    </source>
</evidence>
<protein>
    <recommendedName>
        <fullName evidence="10">Maltose/maltodextrin transport system permease protein MalG</fullName>
    </recommendedName>
</protein>
<feature type="transmembrane region" description="Helical" evidence="11">
    <location>
        <begin position="140"/>
        <end position="163"/>
    </location>
</feature>
<evidence type="ECO:0000256" key="7">
    <source>
        <dbReference type="ARBA" id="ARBA00022692"/>
    </source>
</evidence>
<evidence type="ECO:0000313" key="13">
    <source>
        <dbReference type="EMBL" id="SCB24224.1"/>
    </source>
</evidence>
<feature type="transmembrane region" description="Helical" evidence="11">
    <location>
        <begin position="184"/>
        <end position="209"/>
    </location>
</feature>
<dbReference type="PROSITE" id="PS50928">
    <property type="entry name" value="ABC_TM1"/>
    <property type="match status" value="1"/>
</dbReference>
<evidence type="ECO:0000256" key="9">
    <source>
        <dbReference type="ARBA" id="ARBA00023136"/>
    </source>
</evidence>